<name>A0AA37RV52_9GAMM</name>
<evidence type="ECO:0000313" key="20">
    <source>
        <dbReference type="EMBL" id="GLP95152.1"/>
    </source>
</evidence>
<evidence type="ECO:0000256" key="11">
    <source>
        <dbReference type="ARBA" id="ARBA00022962"/>
    </source>
</evidence>
<dbReference type="SMART" id="SM01211">
    <property type="entry name" value="GATase_5"/>
    <property type="match status" value="1"/>
</dbReference>
<dbReference type="GO" id="GO:0005737">
    <property type="term" value="C:cytoplasm"/>
    <property type="evidence" value="ECO:0007669"/>
    <property type="project" value="UniProtKB-SubCell"/>
</dbReference>
<dbReference type="PANTHER" id="PTHR10099:SF1">
    <property type="entry name" value="PHOSPHORIBOSYLFORMYLGLYCINAMIDINE SYNTHASE"/>
    <property type="match status" value="1"/>
</dbReference>
<dbReference type="SUPFAM" id="SSF82697">
    <property type="entry name" value="PurS-like"/>
    <property type="match status" value="1"/>
</dbReference>
<dbReference type="Proteomes" id="UP001161422">
    <property type="component" value="Unassembled WGS sequence"/>
</dbReference>
<dbReference type="InterPro" id="IPR036604">
    <property type="entry name" value="PurS-like_sf"/>
</dbReference>
<feature type="domain" description="Phosphoribosylformylglycinamidine synthase N-terminal" evidence="18">
    <location>
        <begin position="36"/>
        <end position="151"/>
    </location>
</feature>
<dbReference type="SUPFAM" id="SSF55326">
    <property type="entry name" value="PurM N-terminal domain-like"/>
    <property type="match status" value="2"/>
</dbReference>
<evidence type="ECO:0000256" key="13">
    <source>
        <dbReference type="ARBA" id="ARBA00057317"/>
    </source>
</evidence>
<comment type="catalytic activity">
    <reaction evidence="12 14">
        <text>N(2)-formyl-N(1)-(5-phospho-beta-D-ribosyl)glycinamide + L-glutamine + ATP + H2O = 2-formamido-N(1)-(5-O-phospho-beta-D-ribosyl)acetamidine + L-glutamate + ADP + phosphate + H(+)</text>
        <dbReference type="Rhea" id="RHEA:17129"/>
        <dbReference type="ChEBI" id="CHEBI:15377"/>
        <dbReference type="ChEBI" id="CHEBI:15378"/>
        <dbReference type="ChEBI" id="CHEBI:29985"/>
        <dbReference type="ChEBI" id="CHEBI:30616"/>
        <dbReference type="ChEBI" id="CHEBI:43474"/>
        <dbReference type="ChEBI" id="CHEBI:58359"/>
        <dbReference type="ChEBI" id="CHEBI:147286"/>
        <dbReference type="ChEBI" id="CHEBI:147287"/>
        <dbReference type="ChEBI" id="CHEBI:456216"/>
        <dbReference type="EC" id="6.3.5.3"/>
    </reaction>
</comment>
<dbReference type="FunFam" id="3.30.1330.10:FF:000005">
    <property type="entry name" value="Phosphoribosylformylglycinamidine synthase"/>
    <property type="match status" value="1"/>
</dbReference>
<dbReference type="Gene3D" id="3.90.650.10">
    <property type="entry name" value="PurM-like C-terminal domain"/>
    <property type="match status" value="2"/>
</dbReference>
<dbReference type="Pfam" id="PF18072">
    <property type="entry name" value="FGAR-AT_linker"/>
    <property type="match status" value="1"/>
</dbReference>
<dbReference type="InterPro" id="IPR010918">
    <property type="entry name" value="PurM-like_C_dom"/>
</dbReference>
<dbReference type="InterPro" id="IPR010073">
    <property type="entry name" value="PurL_large"/>
</dbReference>
<dbReference type="Gene3D" id="1.10.8.750">
    <property type="entry name" value="Phosphoribosylformylglycinamidine synthase, linker domain"/>
    <property type="match status" value="1"/>
</dbReference>
<evidence type="ECO:0000256" key="3">
    <source>
        <dbReference type="ARBA" id="ARBA00008608"/>
    </source>
</evidence>
<dbReference type="Pfam" id="PF18076">
    <property type="entry name" value="FGAR-AT_N"/>
    <property type="match status" value="1"/>
</dbReference>
<dbReference type="CDD" id="cd02204">
    <property type="entry name" value="PurL_repeat2"/>
    <property type="match status" value="1"/>
</dbReference>
<dbReference type="Pfam" id="PF02769">
    <property type="entry name" value="AIRS_C"/>
    <property type="match status" value="2"/>
</dbReference>
<evidence type="ECO:0000259" key="18">
    <source>
        <dbReference type="Pfam" id="PF18076"/>
    </source>
</evidence>
<feature type="domain" description="FGAR-AT PurM N-terminal-like" evidence="19">
    <location>
        <begin position="649"/>
        <end position="809"/>
    </location>
</feature>
<dbReference type="NCBIfam" id="TIGR01735">
    <property type="entry name" value="FGAM_synt"/>
    <property type="match status" value="1"/>
</dbReference>
<dbReference type="SUPFAM" id="SSF56042">
    <property type="entry name" value="PurM C-terminal domain-like"/>
    <property type="match status" value="2"/>
</dbReference>
<organism evidence="20 21">
    <name type="scientific">Paraferrimonas sedimenticola</name>
    <dbReference type="NCBI Taxonomy" id="375674"/>
    <lineage>
        <taxon>Bacteria</taxon>
        <taxon>Pseudomonadati</taxon>
        <taxon>Pseudomonadota</taxon>
        <taxon>Gammaproteobacteria</taxon>
        <taxon>Alteromonadales</taxon>
        <taxon>Ferrimonadaceae</taxon>
        <taxon>Paraferrimonas</taxon>
    </lineage>
</organism>
<sequence>MFEILRGAPALSAFRVAQLVKSCQQADLPVTDIYAEFLHFADLSQPLSSEHAAQLDKILTYGPAIEAHEPQGTLVLVTPRPGTISPWSSKATDIAHNCGLNEIKRLERGIAYYISAERELSQDEYQAVAALLHDRMMERVFTAAEQAQALFFDTDPGELKSVNVLGEGRRALEVANLELGLALAADEIDYLVENFVKLGRNPHDIELMMFAQANSEHCRHKIFNADWTIDGVEQPKSLFKMIKNTFEHTADHVLSAYKDNAAVMEGSNAGRFFADAKDGVYRYHSEPVHILMKVETHNHPTAISPYPGAATGSGGEIRDEGATGRGSKPKAGLTGFTVSNLQIPGMEQPWESDYGRPGRIVSALDIMIEGPLGGAAFNNEFGRPALLGYFRTYEQEVSSHNGIEVRGYHKPIMLAGGLGNIRDEHVQKGEISVGAKLIVLGGPAMNIGLGGGAASSMASGQSSEDLDFASVQRENPEIERRCQEVIDRCWQLGDDNPILFIHDVGAGGLSNAFPELVDDGGRGGDFELRNVPCDERGMSPLEIWCNESQERYVMAVAPERLADFDAICKRERAPYAVVGTATEERHLSLTDEHFDNKPIDMPLEVLLGKPPKMHRDVATTQADTKPFDTSAVDVKDAVRRLMRLPTIAEKTFLITIGDRTVTGMVAQDQMVGRHQIPVADCAVTTTSFDTYHGEAMAMGERTPLALLNYGASARMAVAESITNIAATDIGSFKRIKLSANWMAAAGHPGEDAGLYEAVKAVGEELCPALDITIPVGKDSMSMKTAWTDDNGVDKAVTAPLSLVITSFARVEDVRKTVTPEIRTDKGETRLMLLDLGLGQNRVGGSCLTQVYGELGQNAPDLDKPELLRGFFDVIQQLVAEGKLIAYHDRSDGGLYTTLAEMAFTAKVGMDIDLAGMVGDDARRLFNEELGAVIQVAADDVAYVQQLLEKAGIADTGRVLGGITVGDRIVIRDGERVISDESRTELRGLWSETTTAMQKLRDNPECAAEEHALKVSDDAGLVAELSYDPSEDIAAPYIAKGAAPKVAILREQGVNSHVEMAAAFDRAGFEAIDVHMSDILEGRLTLEEMQALVACGGFSYGDVLGAGEGWAKSILFNERAREQFTQFFERGNTLSLGVCNGCQMLSNLKALIPGTAHWPHFVKNRSERFEARFSLVEVQKSNSAFFAGMEGSRMPIAVSHGEGRAEFKNAEALAAAEASGTIGLRYVNAAGDVQSQYPANPNGSPNGITAISSLDGRATIMMPHPERVFRAVSNSWAPDSWGEDGAWMRMFRNARKQLG</sequence>
<dbReference type="FunFam" id="1.10.8.750:FF:000002">
    <property type="entry name" value="Phosphoribosylformylglycinamidine synthase"/>
    <property type="match status" value="1"/>
</dbReference>
<evidence type="ECO:0000256" key="6">
    <source>
        <dbReference type="ARBA" id="ARBA00022723"/>
    </source>
</evidence>
<protein>
    <recommendedName>
        <fullName evidence="14">Phosphoribosylformylglycinamidine synthase</fullName>
        <shortName evidence="14">FGAM synthase</shortName>
        <shortName evidence="14">FGAMS</shortName>
        <ecNumber evidence="14">6.3.5.3</ecNumber>
    </recommendedName>
    <alternativeName>
        <fullName evidence="14">Formylglycinamide ribonucleotide amidotransferase</fullName>
        <shortName evidence="14">FGAR amidotransferase</shortName>
        <shortName evidence="14">FGAR-AT</shortName>
    </alternativeName>
</protein>
<evidence type="ECO:0000313" key="21">
    <source>
        <dbReference type="Proteomes" id="UP001161422"/>
    </source>
</evidence>
<dbReference type="FunFam" id="3.90.650.10:FF:000002">
    <property type="entry name" value="Phosphoribosylformylglycinamidine synthase"/>
    <property type="match status" value="1"/>
</dbReference>
<dbReference type="InterPro" id="IPR055181">
    <property type="entry name" value="FGAR-AT_PurM_N-like"/>
</dbReference>
<dbReference type="CDD" id="cd02203">
    <property type="entry name" value="PurL_repeat1"/>
    <property type="match status" value="1"/>
</dbReference>
<feature type="binding site" evidence="14">
    <location>
        <position position="890"/>
    </location>
    <ligand>
        <name>ATP</name>
        <dbReference type="ChEBI" id="CHEBI:30616"/>
    </ligand>
</feature>
<evidence type="ECO:0000256" key="8">
    <source>
        <dbReference type="ARBA" id="ARBA00022755"/>
    </source>
</evidence>
<reference evidence="20" key="2">
    <citation type="submission" date="2023-01" db="EMBL/GenBank/DDBJ databases">
        <title>Draft genome sequence of Paraferrimonas sedimenticola strain NBRC 101628.</title>
        <authorList>
            <person name="Sun Q."/>
            <person name="Mori K."/>
        </authorList>
    </citation>
    <scope>NUCLEOTIDE SEQUENCE</scope>
    <source>
        <strain evidence="20">NBRC 101628</strain>
    </source>
</reference>
<dbReference type="InterPro" id="IPR040707">
    <property type="entry name" value="FGAR-AT_N"/>
</dbReference>
<dbReference type="CDD" id="cd01740">
    <property type="entry name" value="GATase1_FGAR_AT"/>
    <property type="match status" value="1"/>
</dbReference>
<evidence type="ECO:0000256" key="14">
    <source>
        <dbReference type="HAMAP-Rule" id="MF_00419"/>
    </source>
</evidence>
<feature type="binding site" evidence="14">
    <location>
        <position position="723"/>
    </location>
    <ligand>
        <name>Mg(2+)</name>
        <dbReference type="ChEBI" id="CHEBI:18420"/>
    </ligand>
</feature>
<feature type="active site" evidence="14">
    <location>
        <position position="1263"/>
    </location>
</feature>
<feature type="binding site" evidence="14">
    <location>
        <position position="888"/>
    </location>
    <ligand>
        <name>Mg(2+)</name>
        <dbReference type="ChEBI" id="CHEBI:18420"/>
    </ligand>
</feature>
<dbReference type="SUPFAM" id="SSF109736">
    <property type="entry name" value="FGAM synthase PurL, linker domain"/>
    <property type="match status" value="1"/>
</dbReference>
<keyword evidence="10 14" id="KW-0460">Magnesium</keyword>
<dbReference type="GO" id="GO:0004642">
    <property type="term" value="F:phosphoribosylformylglycinamidine synthase activity"/>
    <property type="evidence" value="ECO:0007669"/>
    <property type="project" value="UniProtKB-UniRule"/>
</dbReference>
<evidence type="ECO:0000256" key="10">
    <source>
        <dbReference type="ARBA" id="ARBA00022842"/>
    </source>
</evidence>
<dbReference type="NCBIfam" id="NF003672">
    <property type="entry name" value="PRK05297.1"/>
    <property type="match status" value="1"/>
</dbReference>
<feature type="binding site" evidence="14">
    <location>
        <begin position="308"/>
        <end position="319"/>
    </location>
    <ligand>
        <name>ATP</name>
        <dbReference type="ChEBI" id="CHEBI:30616"/>
    </ligand>
</feature>
<feature type="binding site" evidence="14">
    <location>
        <position position="719"/>
    </location>
    <ligand>
        <name>Mg(2+)</name>
        <dbReference type="ChEBI" id="CHEBI:18420"/>
    </ligand>
</feature>
<dbReference type="FunFam" id="3.40.50.880:FF:000008">
    <property type="entry name" value="Phosphoribosylformylglycinamidine synthase"/>
    <property type="match status" value="1"/>
</dbReference>
<feature type="domain" description="Phosphoribosylformylglycinamidine synthase linker" evidence="17">
    <location>
        <begin position="172"/>
        <end position="221"/>
    </location>
</feature>
<feature type="region of interest" description="Disordered" evidence="15">
    <location>
        <begin position="306"/>
        <end position="331"/>
    </location>
</feature>
<dbReference type="GO" id="GO:0006189">
    <property type="term" value="P:'de novo' IMP biosynthetic process"/>
    <property type="evidence" value="ECO:0007669"/>
    <property type="project" value="UniProtKB-UniRule"/>
</dbReference>
<evidence type="ECO:0000259" key="16">
    <source>
        <dbReference type="Pfam" id="PF02769"/>
    </source>
</evidence>
<feature type="domain" description="PurM-like C-terminal" evidence="16">
    <location>
        <begin position="836"/>
        <end position="971"/>
    </location>
</feature>
<dbReference type="InterPro" id="IPR036676">
    <property type="entry name" value="PurM-like_C_sf"/>
</dbReference>
<dbReference type="Gene3D" id="3.30.1330.10">
    <property type="entry name" value="PurM-like, N-terminal domain"/>
    <property type="match status" value="2"/>
</dbReference>
<dbReference type="EMBL" id="BSNC01000001">
    <property type="protein sequence ID" value="GLP95152.1"/>
    <property type="molecule type" value="Genomic_DNA"/>
</dbReference>
<evidence type="ECO:0000256" key="9">
    <source>
        <dbReference type="ARBA" id="ARBA00022840"/>
    </source>
</evidence>
<keyword evidence="8 14" id="KW-0658">Purine biosynthesis</keyword>
<evidence type="ECO:0000256" key="1">
    <source>
        <dbReference type="ARBA" id="ARBA00004496"/>
    </source>
</evidence>
<keyword evidence="4 14" id="KW-0963">Cytoplasm</keyword>
<keyword evidence="11 14" id="KW-0315">Glutamine amidotransferase</keyword>
<feature type="binding site" evidence="14">
    <location>
        <position position="679"/>
    </location>
    <ligand>
        <name>ATP</name>
        <dbReference type="ChEBI" id="CHEBI:30616"/>
    </ligand>
</feature>
<evidence type="ECO:0000259" key="19">
    <source>
        <dbReference type="Pfam" id="PF22689"/>
    </source>
</evidence>
<dbReference type="PANTHER" id="PTHR10099">
    <property type="entry name" value="PHOSPHORIBOSYLFORMYLGLYCINAMIDINE SYNTHASE"/>
    <property type="match status" value="1"/>
</dbReference>
<keyword evidence="5 14" id="KW-0436">Ligase</keyword>
<proteinExistence type="inferred from homology"/>
<keyword evidence="7 14" id="KW-0547">Nucleotide-binding</keyword>
<keyword evidence="9 14" id="KW-0067">ATP-binding</keyword>
<evidence type="ECO:0000256" key="12">
    <source>
        <dbReference type="ARBA" id="ARBA00052585"/>
    </source>
</evidence>
<dbReference type="RefSeq" id="WP_095505828.1">
    <property type="nucleotide sequence ID" value="NZ_BSNC01000001.1"/>
</dbReference>
<evidence type="ECO:0000256" key="7">
    <source>
        <dbReference type="ARBA" id="ARBA00022741"/>
    </source>
</evidence>
<feature type="binding site" evidence="14">
    <location>
        <position position="680"/>
    </location>
    <ligand>
        <name>Mg(2+)</name>
        <dbReference type="ChEBI" id="CHEBI:18420"/>
    </ligand>
</feature>
<dbReference type="Pfam" id="PF13507">
    <property type="entry name" value="GATase_5"/>
    <property type="match status" value="1"/>
</dbReference>
<dbReference type="InterPro" id="IPR041609">
    <property type="entry name" value="PurL_linker"/>
</dbReference>
<evidence type="ECO:0000256" key="4">
    <source>
        <dbReference type="ARBA" id="ARBA00022490"/>
    </source>
</evidence>
<dbReference type="Gene3D" id="3.40.50.880">
    <property type="match status" value="1"/>
</dbReference>
<dbReference type="EC" id="6.3.5.3" evidence="14"/>
<dbReference type="InterPro" id="IPR029062">
    <property type="entry name" value="Class_I_gatase-like"/>
</dbReference>
<dbReference type="HAMAP" id="MF_00419">
    <property type="entry name" value="PurL_1"/>
    <property type="match status" value="1"/>
</dbReference>
<dbReference type="PROSITE" id="PS51273">
    <property type="entry name" value="GATASE_TYPE_1"/>
    <property type="match status" value="1"/>
</dbReference>
<gene>
    <name evidence="14 20" type="primary">purL</name>
    <name evidence="20" type="ORF">GCM10007895_04580</name>
</gene>
<keyword evidence="6 14" id="KW-0479">Metal-binding</keyword>
<comment type="subcellular location">
    <subcellularLocation>
        <location evidence="1 14">Cytoplasm</location>
    </subcellularLocation>
</comment>
<keyword evidence="21" id="KW-1185">Reference proteome</keyword>
<dbReference type="GO" id="GO:0005524">
    <property type="term" value="F:ATP binding"/>
    <property type="evidence" value="ECO:0007669"/>
    <property type="project" value="UniProtKB-UniRule"/>
</dbReference>
<feature type="domain" description="PurM-like C-terminal" evidence="16">
    <location>
        <begin position="433"/>
        <end position="591"/>
    </location>
</feature>
<evidence type="ECO:0000256" key="5">
    <source>
        <dbReference type="ARBA" id="ARBA00022598"/>
    </source>
</evidence>
<comment type="function">
    <text evidence="13 14">Phosphoribosylformylglycinamidine synthase involved in the purines biosynthetic pathway. Catalyzes the ATP-dependent conversion of formylglycinamide ribonucleotide (FGAR) and glutamine to yield formylglycinamidine ribonucleotide (FGAM) and glutamate.</text>
</comment>
<feature type="active site" description="Nucleophile" evidence="14">
    <location>
        <position position="1138"/>
    </location>
</feature>
<comment type="caution">
    <text evidence="14">Lacks conserved residue(s) required for the propagation of feature annotation.</text>
</comment>
<comment type="caution">
    <text evidence="20">The sequence shown here is derived from an EMBL/GenBank/DDBJ whole genome shotgun (WGS) entry which is preliminary data.</text>
</comment>
<evidence type="ECO:0000256" key="15">
    <source>
        <dbReference type="SAM" id="MobiDB-lite"/>
    </source>
</evidence>
<comment type="pathway">
    <text evidence="2 14">Purine metabolism; IMP biosynthesis via de novo pathway; 5-amino-1-(5-phospho-D-ribosyl)imidazole from N(2)-formyl-N(1)-(5-phospho-D-ribosyl)glycinamide: step 1/2.</text>
</comment>
<comment type="similarity">
    <text evidence="3 14">In the N-terminal section; belongs to the FGAMS family.</text>
</comment>
<dbReference type="SUPFAM" id="SSF52317">
    <property type="entry name" value="Class I glutamine amidotransferase-like"/>
    <property type="match status" value="1"/>
</dbReference>
<dbReference type="Pfam" id="PF22689">
    <property type="entry name" value="FGAR-AT_PurM_N-like"/>
    <property type="match status" value="1"/>
</dbReference>
<reference evidence="20" key="1">
    <citation type="journal article" date="2014" name="Int. J. Syst. Evol. Microbiol.">
        <title>Complete genome sequence of Corynebacterium casei LMG S-19264T (=DSM 44701T), isolated from a smear-ripened cheese.</title>
        <authorList>
            <consortium name="US DOE Joint Genome Institute (JGI-PGF)"/>
            <person name="Walter F."/>
            <person name="Albersmeier A."/>
            <person name="Kalinowski J."/>
            <person name="Ruckert C."/>
        </authorList>
    </citation>
    <scope>NUCLEOTIDE SEQUENCE</scope>
    <source>
        <strain evidence="20">NBRC 101628</strain>
    </source>
</reference>
<dbReference type="GO" id="GO:0046872">
    <property type="term" value="F:metal ion binding"/>
    <property type="evidence" value="ECO:0007669"/>
    <property type="project" value="UniProtKB-KW"/>
</dbReference>
<evidence type="ECO:0000259" key="17">
    <source>
        <dbReference type="Pfam" id="PF18072"/>
    </source>
</evidence>
<comment type="subunit">
    <text evidence="14">Monomer.</text>
</comment>
<dbReference type="InterPro" id="IPR036921">
    <property type="entry name" value="PurM-like_N_sf"/>
</dbReference>
<evidence type="ECO:0000256" key="2">
    <source>
        <dbReference type="ARBA" id="ARBA00004920"/>
    </source>
</evidence>
<dbReference type="FunFam" id="3.30.1330.10:FF:000002">
    <property type="entry name" value="Phosphoribosylformylglycinamidine synthase"/>
    <property type="match status" value="1"/>
</dbReference>
<accession>A0AA37RV52</accession>
<feature type="active site" evidence="14">
    <location>
        <position position="1265"/>
    </location>
</feature>